<dbReference type="PRINTS" id="PR00419">
    <property type="entry name" value="ADXRDTASE"/>
</dbReference>
<dbReference type="InterPro" id="IPR036188">
    <property type="entry name" value="FAD/NAD-bd_sf"/>
</dbReference>
<dbReference type="Proteomes" id="UP000317421">
    <property type="component" value="Unassembled WGS sequence"/>
</dbReference>
<keyword evidence="3" id="KW-1185">Reference proteome</keyword>
<dbReference type="OrthoDB" id="9767561at2"/>
<evidence type="ECO:0000313" key="2">
    <source>
        <dbReference type="EMBL" id="TWU00034.1"/>
    </source>
</evidence>
<name>A0A5C6APD1_9BACT</name>
<dbReference type="InterPro" id="IPR002937">
    <property type="entry name" value="Amino_oxidase"/>
</dbReference>
<keyword evidence="2" id="KW-0560">Oxidoreductase</keyword>
<dbReference type="EC" id="1.4.3.10" evidence="2"/>
<comment type="caution">
    <text evidence="2">The sequence shown here is derived from an EMBL/GenBank/DDBJ whole genome shotgun (WGS) entry which is preliminary data.</text>
</comment>
<dbReference type="AlphaFoldDB" id="A0A5C6APD1"/>
<reference evidence="2 3" key="1">
    <citation type="submission" date="2019-02" db="EMBL/GenBank/DDBJ databases">
        <title>Deep-cultivation of Planctomycetes and their phenomic and genomic characterization uncovers novel biology.</title>
        <authorList>
            <person name="Wiegand S."/>
            <person name="Jogler M."/>
            <person name="Boedeker C."/>
            <person name="Pinto D."/>
            <person name="Vollmers J."/>
            <person name="Rivas-Marin E."/>
            <person name="Kohn T."/>
            <person name="Peeters S.H."/>
            <person name="Heuer A."/>
            <person name="Rast P."/>
            <person name="Oberbeckmann S."/>
            <person name="Bunk B."/>
            <person name="Jeske O."/>
            <person name="Meyerdierks A."/>
            <person name="Storesund J.E."/>
            <person name="Kallscheuer N."/>
            <person name="Luecker S."/>
            <person name="Lage O.M."/>
            <person name="Pohl T."/>
            <person name="Merkel B.J."/>
            <person name="Hornburger P."/>
            <person name="Mueller R.-W."/>
            <person name="Bruemmer F."/>
            <person name="Labrenz M."/>
            <person name="Spormann A.M."/>
            <person name="Op Den Camp H."/>
            <person name="Overmann J."/>
            <person name="Amann R."/>
            <person name="Jetten M.S.M."/>
            <person name="Mascher T."/>
            <person name="Medema M.H."/>
            <person name="Devos D.P."/>
            <person name="Kaster A.-K."/>
            <person name="Ovreas L."/>
            <person name="Rohde M."/>
            <person name="Galperin M.Y."/>
            <person name="Jogler C."/>
        </authorList>
    </citation>
    <scope>NUCLEOTIDE SEQUENCE [LARGE SCALE GENOMIC DNA]</scope>
    <source>
        <strain evidence="2 3">Pla108</strain>
    </source>
</reference>
<gene>
    <name evidence="2" type="primary">puo</name>
    <name evidence="2" type="ORF">Pla108_09770</name>
</gene>
<dbReference type="PANTHER" id="PTHR42841">
    <property type="entry name" value="AMINE OXIDASE"/>
    <property type="match status" value="1"/>
</dbReference>
<proteinExistence type="predicted"/>
<dbReference type="EMBL" id="SJPR01000001">
    <property type="protein sequence ID" value="TWU00034.1"/>
    <property type="molecule type" value="Genomic_DNA"/>
</dbReference>
<dbReference type="RefSeq" id="WP_146443539.1">
    <property type="nucleotide sequence ID" value="NZ_SJPR01000001.1"/>
</dbReference>
<sequence>MPDPHEPASPVDDVLVVGAGLAGLACARRLVAAGKKVAVFEASDAVGGRVRTDHVEDFLLDRGFQVYNPAYPDAAEALDHARLELKPFEPGALVRHGGQFHRLSDPWRRPTKAFATAFSGAATLQDKLLVARLRAKLRRDPSLDAIAGEEVTTLDALRRWGFSDTIIERFFRPFLGGVFLENELATSSRMFEYVFRLFGEGEVSLPRYGMQQIPEQLAGELPEGVVRLNAPVESLTTEGDTHDGGVMVGGVRHQARLVVLATDGPAADHLLGETGGEWRSTACVYFATAEAPIDEPILLLAGDGPDAGPINSLCVPSLVSRAYAPNDHALVSVSVVGDPAVSEDGLVESILHQAREWFGQPVATWRLLRVYRVRHALPDQRPPHYRTIEKSTRARQRVFVCGDRFDTASINGAIRSGNRTAEAVLRELAT</sequence>
<feature type="domain" description="Amine oxidase" evidence="1">
    <location>
        <begin position="21"/>
        <end position="425"/>
    </location>
</feature>
<accession>A0A5C6APD1</accession>
<dbReference type="GO" id="GO:0050232">
    <property type="term" value="F:putrescine oxidase activity"/>
    <property type="evidence" value="ECO:0007669"/>
    <property type="project" value="UniProtKB-EC"/>
</dbReference>
<evidence type="ECO:0000259" key="1">
    <source>
        <dbReference type="Pfam" id="PF01593"/>
    </source>
</evidence>
<dbReference type="Gene3D" id="3.50.50.60">
    <property type="entry name" value="FAD/NAD(P)-binding domain"/>
    <property type="match status" value="1"/>
</dbReference>
<organism evidence="2 3">
    <name type="scientific">Botrimarina colliarenosi</name>
    <dbReference type="NCBI Taxonomy" id="2528001"/>
    <lineage>
        <taxon>Bacteria</taxon>
        <taxon>Pseudomonadati</taxon>
        <taxon>Planctomycetota</taxon>
        <taxon>Planctomycetia</taxon>
        <taxon>Pirellulales</taxon>
        <taxon>Lacipirellulaceae</taxon>
        <taxon>Botrimarina</taxon>
    </lineage>
</organism>
<protein>
    <submittedName>
        <fullName evidence="2">Putrescine oxidase</fullName>
        <ecNumber evidence="2">1.4.3.10</ecNumber>
    </submittedName>
</protein>
<dbReference type="Pfam" id="PF01593">
    <property type="entry name" value="Amino_oxidase"/>
    <property type="match status" value="1"/>
</dbReference>
<dbReference type="SUPFAM" id="SSF51905">
    <property type="entry name" value="FAD/NAD(P)-binding domain"/>
    <property type="match status" value="1"/>
</dbReference>
<evidence type="ECO:0000313" key="3">
    <source>
        <dbReference type="Proteomes" id="UP000317421"/>
    </source>
</evidence>